<evidence type="ECO:0000313" key="3">
    <source>
        <dbReference type="EMBL" id="SDJ32502.1"/>
    </source>
</evidence>
<dbReference type="EMBL" id="FNEZ01000001">
    <property type="protein sequence ID" value="SDJ32502.1"/>
    <property type="molecule type" value="Genomic_DNA"/>
</dbReference>
<dbReference type="OrthoDB" id="1492759at2"/>
<accession>A0A1G8STA1</accession>
<feature type="domain" description="DUF5689" evidence="2">
    <location>
        <begin position="43"/>
        <end position="280"/>
    </location>
</feature>
<dbReference type="STRING" id="1128970.SAMN04487935_0692"/>
<feature type="signal peptide" evidence="1">
    <location>
        <begin position="1"/>
        <end position="23"/>
    </location>
</feature>
<keyword evidence="4" id="KW-1185">Reference proteome</keyword>
<keyword evidence="1" id="KW-0732">Signal</keyword>
<dbReference type="AlphaFoldDB" id="A0A1G8STA1"/>
<evidence type="ECO:0000259" key="2">
    <source>
        <dbReference type="Pfam" id="PF18942"/>
    </source>
</evidence>
<evidence type="ECO:0000256" key="1">
    <source>
        <dbReference type="SAM" id="SignalP"/>
    </source>
</evidence>
<dbReference type="RefSeq" id="WP_139171682.1">
    <property type="nucleotide sequence ID" value="NZ_BKAI01000002.1"/>
</dbReference>
<feature type="chain" id="PRO_5011535101" description="DUF5689 domain-containing protein" evidence="1">
    <location>
        <begin position="24"/>
        <end position="453"/>
    </location>
</feature>
<dbReference type="InterPro" id="IPR043744">
    <property type="entry name" value="DUF5689"/>
</dbReference>
<evidence type="ECO:0000313" key="4">
    <source>
        <dbReference type="Proteomes" id="UP000199580"/>
    </source>
</evidence>
<dbReference type="PROSITE" id="PS51257">
    <property type="entry name" value="PROKAR_LIPOPROTEIN"/>
    <property type="match status" value="1"/>
</dbReference>
<gene>
    <name evidence="3" type="ORF">SAMN04487935_0692</name>
</gene>
<reference evidence="3 4" key="1">
    <citation type="submission" date="2016-10" db="EMBL/GenBank/DDBJ databases">
        <authorList>
            <person name="de Groot N.N."/>
        </authorList>
    </citation>
    <scope>NUCLEOTIDE SEQUENCE [LARGE SCALE GENOMIC DNA]</scope>
    <source>
        <strain evidence="3 4">CGMCC 1.10076</strain>
    </source>
</reference>
<sequence length="453" mass="48606">MNMKSIIVKSALFIAIIAGIVTGCENGDDYSAPELTCVDPGLTANKTIQEVIAGRTSASTPPVEYTADDIIEGYVTSSDEKGTFYKSVSLQTIPTDGSAPVGFSVSLNITSSFGEGFKPGKKVFIKLKGLYTAKVSGSLAIGELYKSSPTAAAEIGRISELTYKNYLFPSCNDVAEDSFVRSMTLAQAYNDANLNTLVEIDNVRFVDASVGRTYYDIDSGGGATNHSIVDNNGGASNIIRFSSFAPFSGKQVPAGVGKIRGVMTKFSSTYQFIVRYESDIQLGTTRPLTFLGAFTEDFESYVNAQDNFPKYVNDPVVGNKSWAIKTTATKFIEMSSFNSNEVNRTFFAVPIDFTAANSITFQYKVDFLTSGHVPLKVYYAKNYTVGGSLSGLVNITSQFANLASQTSTSFTSAGTYNIPADVTGDGFLILEYTGTGIVPRLTTNLGIDNIVVN</sequence>
<dbReference type="Pfam" id="PF18942">
    <property type="entry name" value="DUF5689"/>
    <property type="match status" value="1"/>
</dbReference>
<proteinExistence type="predicted"/>
<organism evidence="3 4">
    <name type="scientific">Flavobacterium noncentrifugens</name>
    <dbReference type="NCBI Taxonomy" id="1128970"/>
    <lineage>
        <taxon>Bacteria</taxon>
        <taxon>Pseudomonadati</taxon>
        <taxon>Bacteroidota</taxon>
        <taxon>Flavobacteriia</taxon>
        <taxon>Flavobacteriales</taxon>
        <taxon>Flavobacteriaceae</taxon>
        <taxon>Flavobacterium</taxon>
    </lineage>
</organism>
<protein>
    <recommendedName>
        <fullName evidence="2">DUF5689 domain-containing protein</fullName>
    </recommendedName>
</protein>
<name>A0A1G8STA1_9FLAO</name>
<dbReference type="Proteomes" id="UP000199580">
    <property type="component" value="Unassembled WGS sequence"/>
</dbReference>